<feature type="signal peptide" evidence="2">
    <location>
        <begin position="1"/>
        <end position="31"/>
    </location>
</feature>
<evidence type="ECO:0000256" key="1">
    <source>
        <dbReference type="SAM" id="MobiDB-lite"/>
    </source>
</evidence>
<dbReference type="RefSeq" id="WP_210220255.1">
    <property type="nucleotide sequence ID" value="NZ_CP072793.1"/>
</dbReference>
<dbReference type="Proteomes" id="UP000672009">
    <property type="component" value="Chromosome"/>
</dbReference>
<dbReference type="EMBL" id="CP072793">
    <property type="protein sequence ID" value="QTR54781.1"/>
    <property type="molecule type" value="Genomic_DNA"/>
</dbReference>
<evidence type="ECO:0000256" key="2">
    <source>
        <dbReference type="SAM" id="SignalP"/>
    </source>
</evidence>
<dbReference type="Gene3D" id="2.60.40.1120">
    <property type="entry name" value="Carboxypeptidase-like, regulatory domain"/>
    <property type="match status" value="1"/>
</dbReference>
<accession>A0A975FBW4</accession>
<keyword evidence="2" id="KW-0732">Signal</keyword>
<feature type="chain" id="PRO_5037524557" evidence="2">
    <location>
        <begin position="32"/>
        <end position="938"/>
    </location>
</feature>
<protein>
    <submittedName>
        <fullName evidence="3">Porin</fullName>
    </submittedName>
</protein>
<dbReference type="SUPFAM" id="SSF56935">
    <property type="entry name" value="Porins"/>
    <property type="match status" value="2"/>
</dbReference>
<dbReference type="KEGG" id="tun:J9260_06740"/>
<name>A0A975FBW4_9GAMM</name>
<evidence type="ECO:0000313" key="4">
    <source>
        <dbReference type="Proteomes" id="UP000672009"/>
    </source>
</evidence>
<gene>
    <name evidence="3" type="ORF">J9260_06740</name>
</gene>
<dbReference type="GO" id="GO:0016020">
    <property type="term" value="C:membrane"/>
    <property type="evidence" value="ECO:0007669"/>
    <property type="project" value="InterPro"/>
</dbReference>
<dbReference type="AlphaFoldDB" id="A0A975FBW4"/>
<proteinExistence type="predicted"/>
<dbReference type="GO" id="GO:0015288">
    <property type="term" value="F:porin activity"/>
    <property type="evidence" value="ECO:0007669"/>
    <property type="project" value="InterPro"/>
</dbReference>
<sequence length="938" mass="101905">MQTSVPITTTQRAVRLTLAASLLVLAQTATAADDISITPGQRQIIANKPGIITLRFEIENRSGQAQQLEESLNLPEGWELVTNTASFLLASGAREVRLIHVVAPRGTASGAYNIGYQVASQNNGGLISAQTVTVQMAAQAGVKLAAIAPPSSLLGGEDFAVDFILENTGNRAVTYQLDGSDEENYITAVEPKALTLAAGASGNIRIKGKIPREIEETSSYRVTLEARGGGKLAEESVSIPLIARTPKGLGKYQKLPGKLTTRYTQQQRNNADGGSSSEYQAQVEYYARGAIDQAGQHNIEMRLRNGKDSTANNTDNNQQAEYQFNYDNGELEVKTGHHSFNGSHLSGNSLSGIGIEATYAPKNAKKRQPLEARVFTGKSRDGDTTQKKVAGAAVRYQWDEFETGASVIQHETAATVTEPAKKDTVTSVNAGWRGESVGIRTEAAADNDGKAWSIDANGQWQDLGVNASYLQADATFDGSNTDTKQAFANARYQIDDKTSAEVGTRHTRNNLKHDLSKEIRQDKEHTARISRRFGDEQQIEVSVGHRQRKEQDLRPTPTTDRDITATTLEYQHQFETFHVRAELARGSRKDRIKTSAKGHKKGLTISWKPIKALSANAFYSISSDLDSEGKTFSAGVNGTYQLNSKTALSGYVQRNQNASENTHADSFEARLTHDMKRRGTLGINARRTNSQASDGKTSQDNVVQLEYSVPLDAPIRKRNNIGSVRGKVRYAADQRPASEVVVQMGGQYAVTDQQGEFTYPDVVAKDYTLQVDASRPNTQGYMLSSEGEEAGVSVQASQTITPVLELHPAARLSGKLQLYEVDTVASVFKPNNTNNLRPGNGLGRVLIELRPLGNTGKRIVHKRTTLHDGSFSFVGIPPGQWQLVVVDSEKVPANYRLEQTQFEIDLSSGGTQEVLIRALPSAQSIKKIGPSGGFNVAG</sequence>
<evidence type="ECO:0000313" key="3">
    <source>
        <dbReference type="EMBL" id="QTR54781.1"/>
    </source>
</evidence>
<organism evidence="3 4">
    <name type="scientific">Thiothrix unzii</name>
    <dbReference type="NCBI Taxonomy" id="111769"/>
    <lineage>
        <taxon>Bacteria</taxon>
        <taxon>Pseudomonadati</taxon>
        <taxon>Pseudomonadota</taxon>
        <taxon>Gammaproteobacteria</taxon>
        <taxon>Thiotrichales</taxon>
        <taxon>Thiotrichaceae</taxon>
        <taxon>Thiothrix</taxon>
    </lineage>
</organism>
<feature type="region of interest" description="Disordered" evidence="1">
    <location>
        <begin position="541"/>
        <end position="560"/>
    </location>
</feature>
<reference evidence="3" key="1">
    <citation type="submission" date="2021-04" db="EMBL/GenBank/DDBJ databases">
        <title>Genomics, taxonomy and metabolism of representatives of sulfur bacteria of the genus Thiothrix: Thiothrix fructosivorans QT, Thiothrix unzii A1T and three new species, Thiothrix subterranea sp. nov., Thiothrix litoralis sp. nov. and 'Candidatus Thiothrix anitrata' sp. nov.</title>
        <authorList>
            <person name="Ravin N.V."/>
            <person name="Smolyakov D."/>
            <person name="Rudenko T.S."/>
            <person name="Mardanov A.V."/>
            <person name="Beletsky A.V."/>
            <person name="Markov N.D."/>
            <person name="Fomenkov A.I."/>
            <person name="Roberts R.J."/>
            <person name="Karnachuk O.V."/>
            <person name="Novikov A."/>
            <person name="Grabovich M.Y."/>
        </authorList>
    </citation>
    <scope>NUCLEOTIDE SEQUENCE</scope>
    <source>
        <strain evidence="3">A1</strain>
    </source>
</reference>
<dbReference type="Gene3D" id="2.40.160.10">
    <property type="entry name" value="Porin"/>
    <property type="match status" value="1"/>
</dbReference>
<feature type="compositionally biased region" description="Basic and acidic residues" evidence="1">
    <location>
        <begin position="549"/>
        <end position="560"/>
    </location>
</feature>
<keyword evidence="4" id="KW-1185">Reference proteome</keyword>
<dbReference type="InterPro" id="IPR023614">
    <property type="entry name" value="Porin_dom_sf"/>
</dbReference>